<feature type="region of interest" description="Disordered" evidence="1">
    <location>
        <begin position="1"/>
        <end position="20"/>
    </location>
</feature>
<keyword evidence="3" id="KW-1185">Reference proteome</keyword>
<accession>A0A3N7FFT0</accession>
<sequence length="51" mass="5739">MKQTPYRQTGTDKSSPRASFNPPIIYPLKIHLCPELSLSLLVSLSRTSFFA</sequence>
<dbReference type="Proteomes" id="UP000006729">
    <property type="component" value="Chromosome 8"/>
</dbReference>
<evidence type="ECO:0000313" key="2">
    <source>
        <dbReference type="EMBL" id="RQO95006.1"/>
    </source>
</evidence>
<evidence type="ECO:0000256" key="1">
    <source>
        <dbReference type="SAM" id="MobiDB-lite"/>
    </source>
</evidence>
<proteinExistence type="predicted"/>
<gene>
    <name evidence="2" type="ORF">POPTR_008G201350</name>
</gene>
<evidence type="ECO:0000313" key="3">
    <source>
        <dbReference type="Proteomes" id="UP000006729"/>
    </source>
</evidence>
<dbReference type="EMBL" id="CM009297">
    <property type="protein sequence ID" value="RQO95006.1"/>
    <property type="molecule type" value="Genomic_DNA"/>
</dbReference>
<dbReference type="AlphaFoldDB" id="A0A3N7FFT0"/>
<dbReference type="InParanoid" id="A0A3N7FFT0"/>
<organism evidence="2 3">
    <name type="scientific">Populus trichocarpa</name>
    <name type="common">Western balsam poplar</name>
    <name type="synonym">Populus balsamifera subsp. trichocarpa</name>
    <dbReference type="NCBI Taxonomy" id="3694"/>
    <lineage>
        <taxon>Eukaryota</taxon>
        <taxon>Viridiplantae</taxon>
        <taxon>Streptophyta</taxon>
        <taxon>Embryophyta</taxon>
        <taxon>Tracheophyta</taxon>
        <taxon>Spermatophyta</taxon>
        <taxon>Magnoliopsida</taxon>
        <taxon>eudicotyledons</taxon>
        <taxon>Gunneridae</taxon>
        <taxon>Pentapetalae</taxon>
        <taxon>rosids</taxon>
        <taxon>fabids</taxon>
        <taxon>Malpighiales</taxon>
        <taxon>Salicaceae</taxon>
        <taxon>Saliceae</taxon>
        <taxon>Populus</taxon>
    </lineage>
</organism>
<name>A0A3N7FFT0_POPTR</name>
<protein>
    <submittedName>
        <fullName evidence="2">Uncharacterized protein</fullName>
    </submittedName>
</protein>
<feature type="compositionally biased region" description="Polar residues" evidence="1">
    <location>
        <begin position="1"/>
        <end position="18"/>
    </location>
</feature>
<reference evidence="2 3" key="1">
    <citation type="journal article" date="2006" name="Science">
        <title>The genome of black cottonwood, Populus trichocarpa (Torr. &amp; Gray).</title>
        <authorList>
            <person name="Tuskan G.A."/>
            <person name="Difazio S."/>
            <person name="Jansson S."/>
            <person name="Bohlmann J."/>
            <person name="Grigoriev I."/>
            <person name="Hellsten U."/>
            <person name="Putnam N."/>
            <person name="Ralph S."/>
            <person name="Rombauts S."/>
            <person name="Salamov A."/>
            <person name="Schein J."/>
            <person name="Sterck L."/>
            <person name="Aerts A."/>
            <person name="Bhalerao R.R."/>
            <person name="Bhalerao R.P."/>
            <person name="Blaudez D."/>
            <person name="Boerjan W."/>
            <person name="Brun A."/>
            <person name="Brunner A."/>
            <person name="Busov V."/>
            <person name="Campbell M."/>
            <person name="Carlson J."/>
            <person name="Chalot M."/>
            <person name="Chapman J."/>
            <person name="Chen G.L."/>
            <person name="Cooper D."/>
            <person name="Coutinho P.M."/>
            <person name="Couturier J."/>
            <person name="Covert S."/>
            <person name="Cronk Q."/>
            <person name="Cunningham R."/>
            <person name="Davis J."/>
            <person name="Degroeve S."/>
            <person name="Dejardin A."/>
            <person name="Depamphilis C."/>
            <person name="Detter J."/>
            <person name="Dirks B."/>
            <person name="Dubchak I."/>
            <person name="Duplessis S."/>
            <person name="Ehlting J."/>
            <person name="Ellis B."/>
            <person name="Gendler K."/>
            <person name="Goodstein D."/>
            <person name="Gribskov M."/>
            <person name="Grimwood J."/>
            <person name="Groover A."/>
            <person name="Gunter L."/>
            <person name="Hamberger B."/>
            <person name="Heinze B."/>
            <person name="Helariutta Y."/>
            <person name="Henrissat B."/>
            <person name="Holligan D."/>
            <person name="Holt R."/>
            <person name="Huang W."/>
            <person name="Islam-Faridi N."/>
            <person name="Jones S."/>
            <person name="Jones-Rhoades M."/>
            <person name="Jorgensen R."/>
            <person name="Joshi C."/>
            <person name="Kangasjarvi J."/>
            <person name="Karlsson J."/>
            <person name="Kelleher C."/>
            <person name="Kirkpatrick R."/>
            <person name="Kirst M."/>
            <person name="Kohler A."/>
            <person name="Kalluri U."/>
            <person name="Larimer F."/>
            <person name="Leebens-Mack J."/>
            <person name="Leple J.C."/>
            <person name="Locascio P."/>
            <person name="Lou Y."/>
            <person name="Lucas S."/>
            <person name="Martin F."/>
            <person name="Montanini B."/>
            <person name="Napoli C."/>
            <person name="Nelson D.R."/>
            <person name="Nelson C."/>
            <person name="Nieminen K."/>
            <person name="Nilsson O."/>
            <person name="Pereda V."/>
            <person name="Peter G."/>
            <person name="Philippe R."/>
            <person name="Pilate G."/>
            <person name="Poliakov A."/>
            <person name="Razumovskaya J."/>
            <person name="Richardson P."/>
            <person name="Rinaldi C."/>
            <person name="Ritland K."/>
            <person name="Rouze P."/>
            <person name="Ryaboy D."/>
            <person name="Schmutz J."/>
            <person name="Schrader J."/>
            <person name="Segerman B."/>
            <person name="Shin H."/>
            <person name="Siddiqui A."/>
            <person name="Sterky F."/>
            <person name="Terry A."/>
            <person name="Tsai C.J."/>
            <person name="Uberbacher E."/>
            <person name="Unneberg P."/>
            <person name="Vahala J."/>
            <person name="Wall K."/>
            <person name="Wessler S."/>
            <person name="Yang G."/>
            <person name="Yin T."/>
            <person name="Douglas C."/>
            <person name="Marra M."/>
            <person name="Sandberg G."/>
            <person name="Van de Peer Y."/>
            <person name="Rokhsar D."/>
        </authorList>
    </citation>
    <scope>NUCLEOTIDE SEQUENCE [LARGE SCALE GENOMIC DNA]</scope>
    <source>
        <strain evidence="3">cv. Nisqually</strain>
    </source>
</reference>